<dbReference type="Gene3D" id="1.20.58.60">
    <property type="match status" value="2"/>
</dbReference>
<dbReference type="Pfam" id="PF24915">
    <property type="entry name" value="Spectrin_SESTD1"/>
    <property type="match status" value="1"/>
</dbReference>
<feature type="compositionally biased region" description="Polar residues" evidence="2">
    <location>
        <begin position="916"/>
        <end position="926"/>
    </location>
</feature>
<dbReference type="InterPro" id="IPR018159">
    <property type="entry name" value="Spectrin/alpha-actinin"/>
</dbReference>
<feature type="region of interest" description="Disordered" evidence="2">
    <location>
        <begin position="790"/>
        <end position="926"/>
    </location>
</feature>
<dbReference type="PANTHER" id="PTHR46607:SF1">
    <property type="entry name" value="SEC14 DOMAIN AND SPECTRIN REPEAT-CONTAINING PROTEIN 1"/>
    <property type="match status" value="1"/>
</dbReference>
<evidence type="ECO:0000256" key="1">
    <source>
        <dbReference type="ARBA" id="ARBA00022737"/>
    </source>
</evidence>
<protein>
    <recommendedName>
        <fullName evidence="3">SESTD1-like spectrin repeats region domain-containing protein</fullName>
    </recommendedName>
</protein>
<evidence type="ECO:0000313" key="5">
    <source>
        <dbReference type="Proteomes" id="UP001374579"/>
    </source>
</evidence>
<dbReference type="EMBL" id="JBAMIC010000002">
    <property type="protein sequence ID" value="KAK7113115.1"/>
    <property type="molecule type" value="Genomic_DNA"/>
</dbReference>
<evidence type="ECO:0000256" key="2">
    <source>
        <dbReference type="SAM" id="MobiDB-lite"/>
    </source>
</evidence>
<reference evidence="4 5" key="1">
    <citation type="submission" date="2024-02" db="EMBL/GenBank/DDBJ databases">
        <title>Chromosome-scale genome assembly of the rough periwinkle Littorina saxatilis.</title>
        <authorList>
            <person name="De Jode A."/>
            <person name="Faria R."/>
            <person name="Formenti G."/>
            <person name="Sims Y."/>
            <person name="Smith T.P."/>
            <person name="Tracey A."/>
            <person name="Wood J.M.D."/>
            <person name="Zagrodzka Z.B."/>
            <person name="Johannesson K."/>
            <person name="Butlin R.K."/>
            <person name="Leder E.H."/>
        </authorList>
    </citation>
    <scope>NUCLEOTIDE SEQUENCE [LARGE SCALE GENOMIC DNA]</scope>
    <source>
        <strain evidence="4">Snail1</strain>
        <tissue evidence="4">Muscle</tissue>
    </source>
</reference>
<name>A0AAN9BXJ8_9CAEN</name>
<dbReference type="AlphaFoldDB" id="A0AAN9BXJ8"/>
<evidence type="ECO:0000313" key="4">
    <source>
        <dbReference type="EMBL" id="KAK7113115.1"/>
    </source>
</evidence>
<dbReference type="GO" id="GO:0043325">
    <property type="term" value="F:phosphatidylinositol-3,4-bisphosphate binding"/>
    <property type="evidence" value="ECO:0007669"/>
    <property type="project" value="TreeGrafter"/>
</dbReference>
<keyword evidence="5" id="KW-1185">Reference proteome</keyword>
<dbReference type="Proteomes" id="UP001374579">
    <property type="component" value="Unassembled WGS sequence"/>
</dbReference>
<dbReference type="GO" id="GO:0070273">
    <property type="term" value="F:phosphatidylinositol-4-phosphate binding"/>
    <property type="evidence" value="ECO:0007669"/>
    <property type="project" value="TreeGrafter"/>
</dbReference>
<comment type="caution">
    <text evidence="4">The sequence shown here is derived from an EMBL/GenBank/DDBJ whole genome shotgun (WGS) entry which is preliminary data.</text>
</comment>
<keyword evidence="1" id="KW-0677">Repeat</keyword>
<dbReference type="GO" id="GO:0080025">
    <property type="term" value="F:phosphatidylinositol-3,5-bisphosphate binding"/>
    <property type="evidence" value="ECO:0007669"/>
    <property type="project" value="TreeGrafter"/>
</dbReference>
<sequence length="957" mass="108316">MAYRSSVPPSPSPSQRSEQQRHATLRSEGRPGSGRSARSGGQRHSTVSSIYGYLVGGVGIEAEQISGTLKKRLALLTGGRDRQGGPVITFPDNRNQVEFSGQELTTCLRYLTQIPSEESKKRGITVLIDSRDGAWSNLSPLYGCLMQSLSGYLKQVVVVQWEDTRRQSLRLENLPPDLQPQYVTVSQLHSFVDPNQLTEDLGGYLSYSHLIWLKNRFAVEKLMKEAQVVVEHLDREEVRMQQTYEYGGDPQTSPIEALRRHRNFQDSIMTQPTHVISQGREVLNQLQHSVASAGVNGRGGGGEEEPMPTLDMLEAQKQVKRVVHHLEQRVESLRGSLDTRDKTLNLAFQFKDWRSDVKTVVDWVLGPGEKLLSSQTDIGDSYESAEELRRRHEEMEIKCTDTYGQYAELRHTADEMLEEPSSLTADIKAERDYMDTVCRSFATRLERRRTLLITSVRFHRLAEDFSNRLDDLLELVCSDVTCNTVEEVEEALQVLQEKSDACDSVSEQTVNDGQSLLDEMSRPIKNASGVDITPDYGPHIQRIRRMLEDLQDRKMRCDELADVRRLKLQQLLQLRTCERDCDQAIDWIEELCDVMVRTHKDMGASAQEADDLQEDNRKFEATASGTYEYGKQLLQAAMILRRSLRYPMEPNHTQSRRLEEAWKRFTQGVSERANRLTVSSLFLTSSDKVLDGIDNLVGVVAKALSGELPLRQTARNYALPRDHLHKEFQDTSQMGRALLERLALPVLTYDGKDKRMSIDEEGASDTIKNRLRKLDRKMAEAEKYWEELQKALSDPNYQPRQPVITPKRQPSERQKSPKTKGKRSAEAEERRKRSDPLGFSRRRTGSSRSLNLDDDVEPPVRRGQSSNDSMDGSSPASSAISPQENGIIRKETATLAHAKPLGSAPTESAPVYENQYVRSTQTQPNSSLLDVDLSSPMCHPAADLPQQLQQVRTVVLI</sequence>
<feature type="compositionally biased region" description="Low complexity" evidence="2">
    <location>
        <begin position="1"/>
        <end position="17"/>
    </location>
</feature>
<proteinExistence type="predicted"/>
<feature type="domain" description="SESTD1-like spectrin repeats region" evidence="3">
    <location>
        <begin position="453"/>
        <end position="562"/>
    </location>
</feature>
<gene>
    <name evidence="4" type="ORF">V1264_012462</name>
</gene>
<feature type="compositionally biased region" description="Basic and acidic residues" evidence="2">
    <location>
        <begin position="18"/>
        <end position="29"/>
    </location>
</feature>
<dbReference type="InterPro" id="IPR056804">
    <property type="entry name" value="Spectrin_SESTD1"/>
</dbReference>
<dbReference type="GO" id="GO:0005546">
    <property type="term" value="F:phosphatidylinositol-4,5-bisphosphate binding"/>
    <property type="evidence" value="ECO:0007669"/>
    <property type="project" value="TreeGrafter"/>
</dbReference>
<dbReference type="SMART" id="SM00150">
    <property type="entry name" value="SPEC"/>
    <property type="match status" value="3"/>
</dbReference>
<feature type="region of interest" description="Disordered" evidence="2">
    <location>
        <begin position="1"/>
        <end position="44"/>
    </location>
</feature>
<dbReference type="GO" id="GO:0010314">
    <property type="term" value="F:phosphatidylinositol-5-phosphate binding"/>
    <property type="evidence" value="ECO:0007669"/>
    <property type="project" value="TreeGrafter"/>
</dbReference>
<feature type="compositionally biased region" description="Polar residues" evidence="2">
    <location>
        <begin position="863"/>
        <end position="884"/>
    </location>
</feature>
<dbReference type="GO" id="GO:0032266">
    <property type="term" value="F:phosphatidylinositol-3-phosphate binding"/>
    <property type="evidence" value="ECO:0007669"/>
    <property type="project" value="TreeGrafter"/>
</dbReference>
<dbReference type="SUPFAM" id="SSF46966">
    <property type="entry name" value="Spectrin repeat"/>
    <property type="match status" value="2"/>
</dbReference>
<feature type="compositionally biased region" description="Low complexity" evidence="2">
    <location>
        <begin position="33"/>
        <end position="44"/>
    </location>
</feature>
<dbReference type="CDD" id="cd00176">
    <property type="entry name" value="SPEC"/>
    <property type="match status" value="1"/>
</dbReference>
<feature type="compositionally biased region" description="Basic and acidic residues" evidence="2">
    <location>
        <begin position="823"/>
        <end position="835"/>
    </location>
</feature>
<accession>A0AAN9BXJ8</accession>
<evidence type="ECO:0000259" key="3">
    <source>
        <dbReference type="Pfam" id="PF24915"/>
    </source>
</evidence>
<organism evidence="4 5">
    <name type="scientific">Littorina saxatilis</name>
    <dbReference type="NCBI Taxonomy" id="31220"/>
    <lineage>
        <taxon>Eukaryota</taxon>
        <taxon>Metazoa</taxon>
        <taxon>Spiralia</taxon>
        <taxon>Lophotrochozoa</taxon>
        <taxon>Mollusca</taxon>
        <taxon>Gastropoda</taxon>
        <taxon>Caenogastropoda</taxon>
        <taxon>Littorinimorpha</taxon>
        <taxon>Littorinoidea</taxon>
        <taxon>Littorinidae</taxon>
        <taxon>Littorina</taxon>
    </lineage>
</organism>
<dbReference type="PANTHER" id="PTHR46607">
    <property type="entry name" value="SEC14 DOMAIN AND SPECTRIN REPEAT-CONTAINING PROTEIN 1"/>
    <property type="match status" value="1"/>
</dbReference>